<dbReference type="EMBL" id="CCXZ01000013">
    <property type="protein sequence ID" value="CEG14349.1"/>
    <property type="molecule type" value="Genomic_DNA"/>
</dbReference>
<dbReference type="AlphaFoldDB" id="A0A0U5F8F1"/>
<comment type="caution">
    <text evidence="1">The sequence shown here is derived from an EMBL/GenBank/DDBJ whole genome shotgun (WGS) entry which is preliminary data.</text>
</comment>
<reference evidence="1 2" key="1">
    <citation type="submission" date="2014-09" db="EMBL/GenBank/DDBJ databases">
        <authorList>
            <person name="Regsiter A."/>
        </authorList>
    </citation>
    <scope>NUCLEOTIDE SEQUENCE [LARGE SCALE GENOMIC DNA]</scope>
</reference>
<keyword evidence="2" id="KW-1185">Reference proteome</keyword>
<evidence type="ECO:0000313" key="2">
    <source>
        <dbReference type="Proteomes" id="UP000052230"/>
    </source>
</evidence>
<protein>
    <submittedName>
        <fullName evidence="1">Uncharacterized protein</fullName>
    </submittedName>
</protein>
<evidence type="ECO:0000313" key="1">
    <source>
        <dbReference type="EMBL" id="CEG14349.1"/>
    </source>
</evidence>
<name>A0A0U5F8F1_XANCI</name>
<organism evidence="1 2">
    <name type="scientific">Xanthomonas citri pv. citri</name>
    <dbReference type="NCBI Taxonomy" id="611301"/>
    <lineage>
        <taxon>Bacteria</taxon>
        <taxon>Pseudomonadati</taxon>
        <taxon>Pseudomonadota</taxon>
        <taxon>Gammaproteobacteria</taxon>
        <taxon>Lysobacterales</taxon>
        <taxon>Lysobacteraceae</taxon>
        <taxon>Xanthomonas</taxon>
    </lineage>
</organism>
<dbReference type="Proteomes" id="UP000052230">
    <property type="component" value="Unassembled WGS sequence"/>
</dbReference>
<accession>A0A0U5F8F1</accession>
<proteinExistence type="predicted"/>
<gene>
    <name evidence="1" type="ORF">XAC3562_110034</name>
</gene>
<sequence>MRAETCVRLSLGLPVMGRRCVFAGAQAYRCSSVGEYARRGWALREVRRFRGAGGWPAHRMASDSLFMFADALVECAHRHALCSARGGLPLACASLRRNVNGGWPFPAKQRITNARRRCAR</sequence>